<accession>A0A1R4KE34</accession>
<organism evidence="2 3">
    <name type="scientific">Marinilactibacillus psychrotolerans 42ea</name>
    <dbReference type="NCBI Taxonomy" id="1255609"/>
    <lineage>
        <taxon>Bacteria</taxon>
        <taxon>Bacillati</taxon>
        <taxon>Bacillota</taxon>
        <taxon>Bacilli</taxon>
        <taxon>Lactobacillales</taxon>
        <taxon>Carnobacteriaceae</taxon>
        <taxon>Marinilactibacillus</taxon>
    </lineage>
</organism>
<evidence type="ECO:0000313" key="3">
    <source>
        <dbReference type="Proteomes" id="UP000195611"/>
    </source>
</evidence>
<dbReference type="Pfam" id="PF12732">
    <property type="entry name" value="YtxH"/>
    <property type="match status" value="1"/>
</dbReference>
<proteinExistence type="predicted"/>
<feature type="region of interest" description="Disordered" evidence="1">
    <location>
        <begin position="85"/>
        <end position="106"/>
    </location>
</feature>
<evidence type="ECO:0008006" key="4">
    <source>
        <dbReference type="Google" id="ProtNLM"/>
    </source>
</evidence>
<protein>
    <recommendedName>
        <fullName evidence="4">YtxH domain-containing protein</fullName>
    </recommendedName>
</protein>
<dbReference type="Proteomes" id="UP000195611">
    <property type="component" value="Unassembled WGS sequence"/>
</dbReference>
<reference evidence="2 3" key="1">
    <citation type="submission" date="2017-02" db="EMBL/GenBank/DDBJ databases">
        <authorList>
            <person name="Peterson S.W."/>
        </authorList>
    </citation>
    <scope>NUCLEOTIDE SEQUENCE [LARGE SCALE GENOMIC DNA]</scope>
    <source>
        <strain evidence="2 3">42ea</strain>
    </source>
</reference>
<evidence type="ECO:0000256" key="1">
    <source>
        <dbReference type="SAM" id="MobiDB-lite"/>
    </source>
</evidence>
<dbReference type="AlphaFoldDB" id="A0A1R4KE34"/>
<dbReference type="EMBL" id="FUKW01000132">
    <property type="protein sequence ID" value="SJN42435.1"/>
    <property type="molecule type" value="Genomic_DNA"/>
</dbReference>
<sequence>MSKSSFSFGIALGSALGAAAAYMLAKQSGEELQQDLKGKANDSKNKMIIKLDNMVENAEMKFSEQITNNEVYNPPVEYEAVPETVAAPPEHNALEDDPVTVPDIKL</sequence>
<dbReference type="RefSeq" id="WP_087059620.1">
    <property type="nucleotide sequence ID" value="NZ_FUKW01000132.1"/>
</dbReference>
<gene>
    <name evidence="2" type="ORF">FM115_09490</name>
</gene>
<evidence type="ECO:0000313" key="2">
    <source>
        <dbReference type="EMBL" id="SJN42435.1"/>
    </source>
</evidence>
<name>A0A1R4KE34_9LACT</name>
<dbReference type="GeneID" id="96910592"/>
<dbReference type="InterPro" id="IPR024623">
    <property type="entry name" value="YtxH"/>
</dbReference>